<name>A0A917VD17_9ACTN</name>
<evidence type="ECO:0000256" key="1">
    <source>
        <dbReference type="SAM" id="MobiDB-lite"/>
    </source>
</evidence>
<organism evidence="2 3">
    <name type="scientific">Streptomyces flaveus</name>
    <dbReference type="NCBI Taxonomy" id="66370"/>
    <lineage>
        <taxon>Bacteria</taxon>
        <taxon>Bacillati</taxon>
        <taxon>Actinomycetota</taxon>
        <taxon>Actinomycetes</taxon>
        <taxon>Kitasatosporales</taxon>
        <taxon>Streptomycetaceae</taxon>
        <taxon>Streptomyces</taxon>
        <taxon>Streptomyces aurantiacus group</taxon>
    </lineage>
</organism>
<reference evidence="2" key="1">
    <citation type="journal article" date="2014" name="Int. J. Syst. Evol. Microbiol.">
        <title>Complete genome sequence of Corynebacterium casei LMG S-19264T (=DSM 44701T), isolated from a smear-ripened cheese.</title>
        <authorList>
            <consortium name="US DOE Joint Genome Institute (JGI-PGF)"/>
            <person name="Walter F."/>
            <person name="Albersmeier A."/>
            <person name="Kalinowski J."/>
            <person name="Ruckert C."/>
        </authorList>
    </citation>
    <scope>NUCLEOTIDE SEQUENCE</scope>
    <source>
        <strain evidence="2">JCM 3035</strain>
    </source>
</reference>
<proteinExistence type="predicted"/>
<evidence type="ECO:0000313" key="2">
    <source>
        <dbReference type="EMBL" id="GGK64341.1"/>
    </source>
</evidence>
<comment type="caution">
    <text evidence="2">The sequence shown here is derived from an EMBL/GenBank/DDBJ whole genome shotgun (WGS) entry which is preliminary data.</text>
</comment>
<protein>
    <submittedName>
        <fullName evidence="2">Uncharacterized protein</fullName>
    </submittedName>
</protein>
<dbReference type="AlphaFoldDB" id="A0A917VD17"/>
<keyword evidence="3" id="KW-1185">Reference proteome</keyword>
<evidence type="ECO:0000313" key="3">
    <source>
        <dbReference type="Proteomes" id="UP000637788"/>
    </source>
</evidence>
<reference evidence="2" key="2">
    <citation type="submission" date="2020-09" db="EMBL/GenBank/DDBJ databases">
        <authorList>
            <person name="Sun Q."/>
            <person name="Ohkuma M."/>
        </authorList>
    </citation>
    <scope>NUCLEOTIDE SEQUENCE</scope>
    <source>
        <strain evidence="2">JCM 3035</strain>
    </source>
</reference>
<feature type="region of interest" description="Disordered" evidence="1">
    <location>
        <begin position="53"/>
        <end position="82"/>
    </location>
</feature>
<dbReference type="Proteomes" id="UP000637788">
    <property type="component" value="Unassembled WGS sequence"/>
</dbReference>
<accession>A0A917VD17</accession>
<sequence>MIETLPWEEVAGNPDKYIQLLEEKEVELQRESFKVRQELRLVRQVKKQMQIADEWRSSGIPEQRQPETESENAETTTAAGGLQTVPRKTRILRLMAQDPLRQWKALEVANALNEADKIKSVRVAADELAKAGSLIKLPNAFYQYASPQQP</sequence>
<dbReference type="EMBL" id="BMPQ01000005">
    <property type="protein sequence ID" value="GGK64341.1"/>
    <property type="molecule type" value="Genomic_DNA"/>
</dbReference>
<gene>
    <name evidence="2" type="ORF">GCM10010094_26630</name>
</gene>
<dbReference type="RefSeq" id="WP_189322059.1">
    <property type="nucleotide sequence ID" value="NZ_BMPQ01000005.1"/>
</dbReference>